<proteinExistence type="predicted"/>
<keyword evidence="3" id="KW-1185">Reference proteome</keyword>
<sequence>MVSGHIIPIFAGFLFVCLLYVIVKRRKKSAV</sequence>
<evidence type="ECO:0008006" key="4">
    <source>
        <dbReference type="Google" id="ProtNLM"/>
    </source>
</evidence>
<evidence type="ECO:0000313" key="3">
    <source>
        <dbReference type="Proteomes" id="UP000000343"/>
    </source>
</evidence>
<keyword evidence="1" id="KW-0472">Membrane</keyword>
<dbReference type="EMBL" id="CP002480">
    <property type="protein sequence ID" value="ADW67543.1"/>
    <property type="molecule type" value="Genomic_DNA"/>
</dbReference>
<keyword evidence="1" id="KW-0812">Transmembrane</keyword>
<dbReference type="STRING" id="1198114.AciX9_0471"/>
<dbReference type="Proteomes" id="UP000000343">
    <property type="component" value="Chromosome"/>
</dbReference>
<feature type="transmembrane region" description="Helical" evidence="1">
    <location>
        <begin position="6"/>
        <end position="23"/>
    </location>
</feature>
<reference evidence="3" key="1">
    <citation type="submission" date="2011-01" db="EMBL/GenBank/DDBJ databases">
        <title>Complete sequence of chromosome of Acidobacterium sp. MP5ACTX9.</title>
        <authorList>
            <consortium name="US DOE Joint Genome Institute"/>
            <person name="Lucas S."/>
            <person name="Copeland A."/>
            <person name="Lapidus A."/>
            <person name="Cheng J.-F."/>
            <person name="Goodwin L."/>
            <person name="Pitluck S."/>
            <person name="Teshima H."/>
            <person name="Detter J.C."/>
            <person name="Han C."/>
            <person name="Tapia R."/>
            <person name="Land M."/>
            <person name="Hauser L."/>
            <person name="Kyrpides N."/>
            <person name="Ivanova N."/>
            <person name="Ovchinnikova G."/>
            <person name="Pagani I."/>
            <person name="Rawat S.R."/>
            <person name="Mannisto M."/>
            <person name="Haggblom M.M."/>
            <person name="Woyke T."/>
        </authorList>
    </citation>
    <scope>NUCLEOTIDE SEQUENCE [LARGE SCALE GENOMIC DNA]</scope>
    <source>
        <strain evidence="3">MP5ACTX9</strain>
    </source>
</reference>
<dbReference type="KEGG" id="acm:AciX9_0471"/>
<dbReference type="HOGENOM" id="CLU_3396768_0_0_0"/>
<dbReference type="NCBIfam" id="TIGR01167">
    <property type="entry name" value="LPXTG_anchor"/>
    <property type="match status" value="1"/>
</dbReference>
<evidence type="ECO:0000256" key="1">
    <source>
        <dbReference type="SAM" id="Phobius"/>
    </source>
</evidence>
<dbReference type="AlphaFoldDB" id="E8WY04"/>
<protein>
    <recommendedName>
        <fullName evidence="4">LPXTG cell wall anchor domain-containing protein</fullName>
    </recommendedName>
</protein>
<evidence type="ECO:0000313" key="2">
    <source>
        <dbReference type="EMBL" id="ADW67543.1"/>
    </source>
</evidence>
<dbReference type="RefSeq" id="WP_013578871.1">
    <property type="nucleotide sequence ID" value="NC_015064.1"/>
</dbReference>
<name>E8WY04_GRATM</name>
<dbReference type="PaxDb" id="1198114-AciX9_0471"/>
<accession>E8WY04</accession>
<keyword evidence="1" id="KW-1133">Transmembrane helix</keyword>
<gene>
    <name evidence="2" type="ordered locus">AciX9_0471</name>
</gene>
<organism evidence="3">
    <name type="scientific">Granulicella tundricola (strain ATCC BAA-1859 / DSM 23138 / MP5ACTX9)</name>
    <dbReference type="NCBI Taxonomy" id="1198114"/>
    <lineage>
        <taxon>Bacteria</taxon>
        <taxon>Pseudomonadati</taxon>
        <taxon>Acidobacteriota</taxon>
        <taxon>Terriglobia</taxon>
        <taxon>Terriglobales</taxon>
        <taxon>Acidobacteriaceae</taxon>
        <taxon>Granulicella</taxon>
    </lineage>
</organism>